<comment type="caution">
    <text evidence="2">The sequence shown here is derived from an EMBL/GenBank/DDBJ whole genome shotgun (WGS) entry which is preliminary data.</text>
</comment>
<gene>
    <name evidence="2" type="ORF">RQM65_10295</name>
</gene>
<evidence type="ECO:0000313" key="2">
    <source>
        <dbReference type="EMBL" id="MDT7829053.1"/>
    </source>
</evidence>
<organism evidence="2 3">
    <name type="scientific">Pricia mediterranea</name>
    <dbReference type="NCBI Taxonomy" id="3076079"/>
    <lineage>
        <taxon>Bacteria</taxon>
        <taxon>Pseudomonadati</taxon>
        <taxon>Bacteroidota</taxon>
        <taxon>Flavobacteriia</taxon>
        <taxon>Flavobacteriales</taxon>
        <taxon>Flavobacteriaceae</taxon>
        <taxon>Pricia</taxon>
    </lineage>
</organism>
<protein>
    <recommendedName>
        <fullName evidence="4">Lipocalin-like domain-containing protein</fullName>
    </recommendedName>
</protein>
<dbReference type="PROSITE" id="PS51257">
    <property type="entry name" value="PROKAR_LIPOPROTEIN"/>
    <property type="match status" value="1"/>
</dbReference>
<feature type="signal peptide" evidence="1">
    <location>
        <begin position="1"/>
        <end position="21"/>
    </location>
</feature>
<name>A0ABU3L669_9FLAO</name>
<evidence type="ECO:0000256" key="1">
    <source>
        <dbReference type="SAM" id="SignalP"/>
    </source>
</evidence>
<evidence type="ECO:0000313" key="3">
    <source>
        <dbReference type="Proteomes" id="UP001250656"/>
    </source>
</evidence>
<proteinExistence type="predicted"/>
<evidence type="ECO:0008006" key="4">
    <source>
        <dbReference type="Google" id="ProtNLM"/>
    </source>
</evidence>
<keyword evidence="3" id="KW-1185">Reference proteome</keyword>
<keyword evidence="1" id="KW-0732">Signal</keyword>
<reference evidence="2 3" key="1">
    <citation type="submission" date="2023-09" db="EMBL/GenBank/DDBJ databases">
        <title>Novel taxa isolated from Blanes Bay.</title>
        <authorList>
            <person name="Rey-Velasco X."/>
            <person name="Lucena T."/>
        </authorList>
    </citation>
    <scope>NUCLEOTIDE SEQUENCE [LARGE SCALE GENOMIC DNA]</scope>
    <source>
        <strain evidence="2 3">S334</strain>
    </source>
</reference>
<dbReference type="RefSeq" id="WP_314014740.1">
    <property type="nucleotide sequence ID" value="NZ_JAVTTP010000001.1"/>
</dbReference>
<dbReference type="EMBL" id="JAVTTP010000001">
    <property type="protein sequence ID" value="MDT7829053.1"/>
    <property type="molecule type" value="Genomic_DNA"/>
</dbReference>
<dbReference type="Proteomes" id="UP001250656">
    <property type="component" value="Unassembled WGS sequence"/>
</dbReference>
<feature type="chain" id="PRO_5046000413" description="Lipocalin-like domain-containing protein" evidence="1">
    <location>
        <begin position="22"/>
        <end position="129"/>
    </location>
</feature>
<sequence>MKTKFSYLVPLVALFFMSSCAHRLVGTWTVQKYESVGHGNKGISVQNVGSISFDKDGTGRKEMNYTVLGVEKDDSTPFQWSATDSYITIDGEDSDLSKTWIFVENKGKRQQWKSTDGKNQVQTLELVKQ</sequence>
<accession>A0ABU3L669</accession>